<dbReference type="PANTHER" id="PTHR43077:SF10">
    <property type="entry name" value="TRANSPORT PERMEASE PROTEIN"/>
    <property type="match status" value="1"/>
</dbReference>
<evidence type="ECO:0000256" key="2">
    <source>
        <dbReference type="ARBA" id="ARBA00022692"/>
    </source>
</evidence>
<evidence type="ECO:0000256" key="1">
    <source>
        <dbReference type="ARBA" id="ARBA00004141"/>
    </source>
</evidence>
<dbReference type="InterPro" id="IPR013525">
    <property type="entry name" value="ABC2_TM"/>
</dbReference>
<comment type="subcellular location">
    <subcellularLocation>
        <location evidence="1">Membrane</location>
        <topology evidence="1">Multi-pass membrane protein</topology>
    </subcellularLocation>
</comment>
<dbReference type="GO" id="GO:0016020">
    <property type="term" value="C:membrane"/>
    <property type="evidence" value="ECO:0007669"/>
    <property type="project" value="UniProtKB-SubCell"/>
</dbReference>
<evidence type="ECO:0000313" key="5">
    <source>
        <dbReference type="EMBL" id="ALS23852.1"/>
    </source>
</evidence>
<keyword evidence="2" id="KW-0812">Transmembrane</keyword>
<proteinExistence type="predicted"/>
<dbReference type="PANTHER" id="PTHR43077">
    <property type="entry name" value="TRANSPORT PERMEASE YVFS-RELATED"/>
    <property type="match status" value="1"/>
</dbReference>
<keyword evidence="3" id="KW-1133">Transmembrane helix</keyword>
<dbReference type="Pfam" id="PF12698">
    <property type="entry name" value="ABC2_membrane_3"/>
    <property type="match status" value="1"/>
</dbReference>
<evidence type="ECO:0000256" key="4">
    <source>
        <dbReference type="ARBA" id="ARBA00023136"/>
    </source>
</evidence>
<dbReference type="OrthoDB" id="2208410at2"/>
<sequence length="393" mass="41844">MLQALQAYLKKPATKIGIMTAMMFQIIFSLIWMTGYEGVNDNTKQLKIAVVNDDPGFGRKVEEQLTKSLPFQLISERSADKAKEMLNGREVQMVLHIPAEFTKQLQTPGQQAKINYTINESNPALIKSMMQSVAGGVTASVGKEAAIAGAQAILVQAHIPAQEAAAMARGLTDKVAANLEFTNPVQGMHNQMIPMMMVLASFVGAMIMGMNLQQATGMLGAGYSKWSKFGARVFINAVSAVMIALVGSSLVVALGGQMGSGFLAFWLFQALFLMTFMFFSQMFLIVFGMAGMLFNISMLSIQLVSSGAMVPRELLGGFYFTISQYLPATYAVEGAMNLLFGGPGTARDIGALALIMTVCAAVGLLATGLRKETGTIPAAAEHSKTANTAATGA</sequence>
<dbReference type="InterPro" id="IPR051328">
    <property type="entry name" value="T7SS_ABC-Transporter"/>
</dbReference>
<gene>
    <name evidence="5" type="ORF">IJ22_35140</name>
</gene>
<dbReference type="Proteomes" id="UP000061660">
    <property type="component" value="Chromosome"/>
</dbReference>
<name>A0A0U2UL88_9BACL</name>
<dbReference type="PATRIC" id="fig|162209.4.peg.3734"/>
<dbReference type="EMBL" id="CP013652">
    <property type="protein sequence ID" value="ALS23852.1"/>
    <property type="molecule type" value="Genomic_DNA"/>
</dbReference>
<evidence type="ECO:0000313" key="6">
    <source>
        <dbReference type="Proteomes" id="UP000061660"/>
    </source>
</evidence>
<reference evidence="6" key="1">
    <citation type="submission" date="2015-12" db="EMBL/GenBank/DDBJ databases">
        <title>Complete genome sequences of two moderately thermophilic Paenibacillus species.</title>
        <authorList>
            <person name="Butler R.III."/>
            <person name="Wang J."/>
            <person name="Stark B.C."/>
            <person name="Pombert J.-F."/>
        </authorList>
    </citation>
    <scope>NUCLEOTIDE SEQUENCE [LARGE SCALE GENOMIC DNA]</scope>
    <source>
        <strain evidence="6">32O-Y</strain>
    </source>
</reference>
<accession>A0A0U2UL88</accession>
<protein>
    <submittedName>
        <fullName evidence="5">ABC transporter</fullName>
    </submittedName>
</protein>
<reference evidence="5 6" key="2">
    <citation type="journal article" date="2016" name="Genome Announc.">
        <title>Complete Genome Sequences of Two Interactive Moderate Thermophiles, Paenibacillus napthalenovorans 32O-Y and Paenibacillus sp. 32O-W.</title>
        <authorList>
            <person name="Butler R.R.III."/>
            <person name="Wang J."/>
            <person name="Stark B.C."/>
            <person name="Pombert J.F."/>
        </authorList>
    </citation>
    <scope>NUCLEOTIDE SEQUENCE [LARGE SCALE GENOMIC DNA]</scope>
    <source>
        <strain evidence="5 6">32O-Y</strain>
    </source>
</reference>
<dbReference type="KEGG" id="pnp:IJ22_35140"/>
<keyword evidence="6" id="KW-1185">Reference proteome</keyword>
<dbReference type="Gene3D" id="3.40.1710.10">
    <property type="entry name" value="abc type-2 transporter like domain"/>
    <property type="match status" value="1"/>
</dbReference>
<dbReference type="AlphaFoldDB" id="A0A0U2UL88"/>
<organism evidence="5 6">
    <name type="scientific">Paenibacillus naphthalenovorans</name>
    <dbReference type="NCBI Taxonomy" id="162209"/>
    <lineage>
        <taxon>Bacteria</taxon>
        <taxon>Bacillati</taxon>
        <taxon>Bacillota</taxon>
        <taxon>Bacilli</taxon>
        <taxon>Bacillales</taxon>
        <taxon>Paenibacillaceae</taxon>
        <taxon>Paenibacillus</taxon>
    </lineage>
</organism>
<dbReference type="RefSeq" id="WP_062409682.1">
    <property type="nucleotide sequence ID" value="NZ_BJCS01000005.1"/>
</dbReference>
<dbReference type="STRING" id="162209.IJ22_35140"/>
<evidence type="ECO:0000256" key="3">
    <source>
        <dbReference type="ARBA" id="ARBA00022989"/>
    </source>
</evidence>
<keyword evidence="4" id="KW-0472">Membrane</keyword>
<dbReference type="GO" id="GO:0140359">
    <property type="term" value="F:ABC-type transporter activity"/>
    <property type="evidence" value="ECO:0007669"/>
    <property type="project" value="InterPro"/>
</dbReference>